<comment type="caution">
    <text evidence="1">The sequence shown here is derived from an EMBL/GenBank/DDBJ whole genome shotgun (WGS) entry which is preliminary data.</text>
</comment>
<reference evidence="1" key="1">
    <citation type="journal article" date="2019" name="Sci. Rep.">
        <title>Draft genome of Tanacetum cinerariifolium, the natural source of mosquito coil.</title>
        <authorList>
            <person name="Yamashiro T."/>
            <person name="Shiraishi A."/>
            <person name="Satake H."/>
            <person name="Nakayama K."/>
        </authorList>
    </citation>
    <scope>NUCLEOTIDE SEQUENCE</scope>
</reference>
<accession>A0A6L2MI28</accession>
<dbReference type="EMBL" id="BKCJ010006677">
    <property type="protein sequence ID" value="GEU73380.1"/>
    <property type="molecule type" value="Genomic_DNA"/>
</dbReference>
<name>A0A6L2MI28_TANCI</name>
<dbReference type="AlphaFoldDB" id="A0A6L2MI28"/>
<proteinExistence type="predicted"/>
<protein>
    <submittedName>
        <fullName evidence="1">Uncharacterized protein</fullName>
    </submittedName>
</protein>
<gene>
    <name evidence="1" type="ORF">Tci_045358</name>
</gene>
<sequence>MVVVGNIVVDYFLDSQNFGSQKEDTVVMVVVVDDTPIVIDKLVRVTFAQKEDTVVMVVVVDDTPIVIDKLVRVTFAFQKEDTVARKNLSFVNLGFLDSGGGGGKKKQSNVNVTIGSCSDSGLPSWSDVAVDEGTAIPTGHILSGTPDATSVPGNASTPNEGGHEFVMKEIPASYANKLNHTSLTMANL</sequence>
<evidence type="ECO:0000313" key="1">
    <source>
        <dbReference type="EMBL" id="GEU73380.1"/>
    </source>
</evidence>
<organism evidence="1">
    <name type="scientific">Tanacetum cinerariifolium</name>
    <name type="common">Dalmatian daisy</name>
    <name type="synonym">Chrysanthemum cinerariifolium</name>
    <dbReference type="NCBI Taxonomy" id="118510"/>
    <lineage>
        <taxon>Eukaryota</taxon>
        <taxon>Viridiplantae</taxon>
        <taxon>Streptophyta</taxon>
        <taxon>Embryophyta</taxon>
        <taxon>Tracheophyta</taxon>
        <taxon>Spermatophyta</taxon>
        <taxon>Magnoliopsida</taxon>
        <taxon>eudicotyledons</taxon>
        <taxon>Gunneridae</taxon>
        <taxon>Pentapetalae</taxon>
        <taxon>asterids</taxon>
        <taxon>campanulids</taxon>
        <taxon>Asterales</taxon>
        <taxon>Asteraceae</taxon>
        <taxon>Asteroideae</taxon>
        <taxon>Anthemideae</taxon>
        <taxon>Anthemidinae</taxon>
        <taxon>Tanacetum</taxon>
    </lineage>
</organism>